<protein>
    <submittedName>
        <fullName evidence="2">Pimeloyl-ACP methyl ester carboxylesterase</fullName>
    </submittedName>
</protein>
<comment type="caution">
    <text evidence="2">The sequence shown here is derived from an EMBL/GenBank/DDBJ whole genome shotgun (WGS) entry which is preliminary data.</text>
</comment>
<dbReference type="Proteomes" id="UP000255355">
    <property type="component" value="Unassembled WGS sequence"/>
</dbReference>
<name>A0A370HD57_9NOCA</name>
<dbReference type="GO" id="GO:0003824">
    <property type="term" value="F:catalytic activity"/>
    <property type="evidence" value="ECO:0007669"/>
    <property type="project" value="UniProtKB-ARBA"/>
</dbReference>
<organism evidence="2 3">
    <name type="scientific">Nocardia mexicana</name>
    <dbReference type="NCBI Taxonomy" id="279262"/>
    <lineage>
        <taxon>Bacteria</taxon>
        <taxon>Bacillati</taxon>
        <taxon>Actinomycetota</taxon>
        <taxon>Actinomycetes</taxon>
        <taxon>Mycobacteriales</taxon>
        <taxon>Nocardiaceae</taxon>
        <taxon>Nocardia</taxon>
    </lineage>
</organism>
<dbReference type="EMBL" id="QQAZ01000002">
    <property type="protein sequence ID" value="RDI54335.1"/>
    <property type="molecule type" value="Genomic_DNA"/>
</dbReference>
<dbReference type="Pfam" id="PF12697">
    <property type="entry name" value="Abhydrolase_6"/>
    <property type="match status" value="1"/>
</dbReference>
<dbReference type="STRING" id="1210089.GCA_001613165_03721"/>
<accession>A0A370HD57</accession>
<dbReference type="Gene3D" id="3.40.50.1820">
    <property type="entry name" value="alpha/beta hydrolase"/>
    <property type="match status" value="1"/>
</dbReference>
<evidence type="ECO:0000259" key="1">
    <source>
        <dbReference type="Pfam" id="PF12697"/>
    </source>
</evidence>
<dbReference type="InterPro" id="IPR029058">
    <property type="entry name" value="AB_hydrolase_fold"/>
</dbReference>
<dbReference type="PANTHER" id="PTHR37017">
    <property type="entry name" value="AB HYDROLASE-1 DOMAIN-CONTAINING PROTEIN-RELATED"/>
    <property type="match status" value="1"/>
</dbReference>
<dbReference type="RefSeq" id="WP_068021079.1">
    <property type="nucleotide sequence ID" value="NZ_QQAZ01000002.1"/>
</dbReference>
<proteinExistence type="predicted"/>
<keyword evidence="3" id="KW-1185">Reference proteome</keyword>
<evidence type="ECO:0000313" key="3">
    <source>
        <dbReference type="Proteomes" id="UP000255355"/>
    </source>
</evidence>
<sequence length="226" mass="24821">MSPDRETATFVLIHGGGGSSWDWHLVVPELRARGHDVVAVGLPIEDPAKGVSEYADSVIADIGDRSNVVVVAHSYGALTAAVVCSRIDTELLVLVSGMIPVPGEAPDAWWSEAGYDGRGVAMDTPEQIVDVFMHDVPADLAAEALRRERSDAGTKGGEPIPLEEWPKVPTRFLLCRDDRFFPPEFMRPLIRDRLGITPDEIEGSHGVMLSHPRPLAERLHRYWTDL</sequence>
<dbReference type="AlphaFoldDB" id="A0A370HD57"/>
<gene>
    <name evidence="2" type="ORF">DFR68_102460</name>
</gene>
<dbReference type="PANTHER" id="PTHR37017:SF11">
    <property type="entry name" value="ESTERASE_LIPASE_THIOESTERASE DOMAIN-CONTAINING PROTEIN"/>
    <property type="match status" value="1"/>
</dbReference>
<dbReference type="InterPro" id="IPR052897">
    <property type="entry name" value="Sec-Metab_Biosynth_Hydrolase"/>
</dbReference>
<reference evidence="2 3" key="1">
    <citation type="submission" date="2018-07" db="EMBL/GenBank/DDBJ databases">
        <title>Genomic Encyclopedia of Type Strains, Phase IV (KMG-IV): sequencing the most valuable type-strain genomes for metagenomic binning, comparative biology and taxonomic classification.</title>
        <authorList>
            <person name="Goeker M."/>
        </authorList>
    </citation>
    <scope>NUCLEOTIDE SEQUENCE [LARGE SCALE GENOMIC DNA]</scope>
    <source>
        <strain evidence="2 3">DSM 44952</strain>
    </source>
</reference>
<dbReference type="OrthoDB" id="9773549at2"/>
<dbReference type="InterPro" id="IPR000073">
    <property type="entry name" value="AB_hydrolase_1"/>
</dbReference>
<dbReference type="SUPFAM" id="SSF53474">
    <property type="entry name" value="alpha/beta-Hydrolases"/>
    <property type="match status" value="1"/>
</dbReference>
<feature type="domain" description="AB hydrolase-1" evidence="1">
    <location>
        <begin position="10"/>
        <end position="217"/>
    </location>
</feature>
<evidence type="ECO:0000313" key="2">
    <source>
        <dbReference type="EMBL" id="RDI54335.1"/>
    </source>
</evidence>